<comment type="caution">
    <text evidence="2">The sequence shown here is derived from an EMBL/GenBank/DDBJ whole genome shotgun (WGS) entry which is preliminary data.</text>
</comment>
<name>A0A9W7B8J0_9STRA</name>
<evidence type="ECO:0000313" key="3">
    <source>
        <dbReference type="Proteomes" id="UP001165160"/>
    </source>
</evidence>
<dbReference type="Proteomes" id="UP001165160">
    <property type="component" value="Unassembled WGS sequence"/>
</dbReference>
<feature type="region of interest" description="Disordered" evidence="1">
    <location>
        <begin position="1"/>
        <end position="37"/>
    </location>
</feature>
<evidence type="ECO:0000313" key="2">
    <source>
        <dbReference type="EMBL" id="GMH84031.1"/>
    </source>
</evidence>
<proteinExistence type="predicted"/>
<feature type="compositionally biased region" description="Low complexity" evidence="1">
    <location>
        <begin position="89"/>
        <end position="109"/>
    </location>
</feature>
<feature type="region of interest" description="Disordered" evidence="1">
    <location>
        <begin position="67"/>
        <end position="124"/>
    </location>
</feature>
<keyword evidence="3" id="KW-1185">Reference proteome</keyword>
<protein>
    <submittedName>
        <fullName evidence="2">Uncharacterized protein</fullName>
    </submittedName>
</protein>
<accession>A0A9W7B8J0</accession>
<organism evidence="2 3">
    <name type="scientific">Triparma verrucosa</name>
    <dbReference type="NCBI Taxonomy" id="1606542"/>
    <lineage>
        <taxon>Eukaryota</taxon>
        <taxon>Sar</taxon>
        <taxon>Stramenopiles</taxon>
        <taxon>Ochrophyta</taxon>
        <taxon>Bolidophyceae</taxon>
        <taxon>Parmales</taxon>
        <taxon>Triparmaceae</taxon>
        <taxon>Triparma</taxon>
    </lineage>
</organism>
<dbReference type="AlphaFoldDB" id="A0A9W7B8J0"/>
<feature type="compositionally biased region" description="Polar residues" evidence="1">
    <location>
        <begin position="12"/>
        <end position="37"/>
    </location>
</feature>
<sequence length="124" mass="13205">MGRHRRNAQRVRGSTSVSTRNGDSEAAQQREGQVFSRQLTGVILELDDASKGMRVRAAHALWLSSSAAASHGADDRTAPSQLAPRPGAAKRANTNRSAARTTAATPPTSITGQDEPETTSFMNF</sequence>
<reference evidence="3" key="1">
    <citation type="journal article" date="2023" name="Commun. Biol.">
        <title>Genome analysis of Parmales, the sister group of diatoms, reveals the evolutionary specialization of diatoms from phago-mixotrophs to photoautotrophs.</title>
        <authorList>
            <person name="Ban H."/>
            <person name="Sato S."/>
            <person name="Yoshikawa S."/>
            <person name="Yamada K."/>
            <person name="Nakamura Y."/>
            <person name="Ichinomiya M."/>
            <person name="Sato N."/>
            <person name="Blanc-Mathieu R."/>
            <person name="Endo H."/>
            <person name="Kuwata A."/>
            <person name="Ogata H."/>
        </authorList>
    </citation>
    <scope>NUCLEOTIDE SEQUENCE [LARGE SCALE GENOMIC DNA]</scope>
    <source>
        <strain evidence="3">NIES 3699</strain>
    </source>
</reference>
<dbReference type="EMBL" id="BRXX01000032">
    <property type="protein sequence ID" value="GMH84031.1"/>
    <property type="molecule type" value="Genomic_DNA"/>
</dbReference>
<evidence type="ECO:0000256" key="1">
    <source>
        <dbReference type="SAM" id="MobiDB-lite"/>
    </source>
</evidence>
<gene>
    <name evidence="2" type="ORF">TrVE_jg10247</name>
</gene>